<evidence type="ECO:0000313" key="16">
    <source>
        <dbReference type="EMBL" id="NNV56490.1"/>
    </source>
</evidence>
<dbReference type="Pfam" id="PF14849">
    <property type="entry name" value="YidC_periplas"/>
    <property type="match status" value="1"/>
</dbReference>
<dbReference type="Gene3D" id="2.70.98.90">
    <property type="match status" value="1"/>
</dbReference>
<dbReference type="GO" id="GO:0005886">
    <property type="term" value="C:plasma membrane"/>
    <property type="evidence" value="ECO:0007669"/>
    <property type="project" value="UniProtKB-SubCell"/>
</dbReference>
<evidence type="ECO:0000259" key="14">
    <source>
        <dbReference type="Pfam" id="PF02096"/>
    </source>
</evidence>
<dbReference type="PANTHER" id="PTHR12428:SF65">
    <property type="entry name" value="CYTOCHROME C OXIDASE ASSEMBLY PROTEIN COX18, MITOCHONDRIAL"/>
    <property type="match status" value="1"/>
</dbReference>
<reference evidence="16" key="1">
    <citation type="submission" date="2019-10" db="EMBL/GenBank/DDBJ databases">
        <title>Draft genome sequence of Panacibacter sp. KCS-6.</title>
        <authorList>
            <person name="Yim K.J."/>
        </authorList>
    </citation>
    <scope>NUCLEOTIDE SEQUENCE</scope>
    <source>
        <strain evidence="16">KCS-6</strain>
    </source>
</reference>
<evidence type="ECO:0000256" key="12">
    <source>
        <dbReference type="ARBA" id="ARBA00033342"/>
    </source>
</evidence>
<feature type="transmembrane region" description="Helical" evidence="13">
    <location>
        <begin position="6"/>
        <end position="24"/>
    </location>
</feature>
<dbReference type="InterPro" id="IPR001708">
    <property type="entry name" value="YidC/ALB3/OXA1/COX18"/>
</dbReference>
<feature type="domain" description="Membrane insertase YidC/Oxa/ALB C-terminal" evidence="14">
    <location>
        <begin position="373"/>
        <end position="568"/>
    </location>
</feature>
<evidence type="ECO:0000256" key="8">
    <source>
        <dbReference type="ARBA" id="ARBA00022989"/>
    </source>
</evidence>
<evidence type="ECO:0000256" key="11">
    <source>
        <dbReference type="ARBA" id="ARBA00033245"/>
    </source>
</evidence>
<dbReference type="GO" id="GO:0032977">
    <property type="term" value="F:membrane insertase activity"/>
    <property type="evidence" value="ECO:0007669"/>
    <property type="project" value="InterPro"/>
</dbReference>
<evidence type="ECO:0000259" key="15">
    <source>
        <dbReference type="Pfam" id="PF14849"/>
    </source>
</evidence>
<keyword evidence="10 13" id="KW-0143">Chaperone</keyword>
<evidence type="ECO:0000256" key="5">
    <source>
        <dbReference type="ARBA" id="ARBA00022475"/>
    </source>
</evidence>
<comment type="function">
    <text evidence="13">Required for the insertion and/or proper folding and/or complex formation of integral membrane proteins into the membrane. Involved in integration of membrane proteins that insert both dependently and independently of the Sec translocase complex, as well as at least some lipoproteins. Aids folding of multispanning membrane proteins.</text>
</comment>
<keyword evidence="17" id="KW-1185">Reference proteome</keyword>
<keyword evidence="5 13" id="KW-1003">Cell membrane</keyword>
<comment type="similarity">
    <text evidence="2 13">Belongs to the OXA1/ALB3/YidC family. Type 1 subfamily.</text>
</comment>
<dbReference type="NCBIfam" id="TIGR03592">
    <property type="entry name" value="yidC_oxa1_cterm"/>
    <property type="match status" value="1"/>
</dbReference>
<evidence type="ECO:0000256" key="10">
    <source>
        <dbReference type="ARBA" id="ARBA00023186"/>
    </source>
</evidence>
<dbReference type="NCBIfam" id="TIGR03593">
    <property type="entry name" value="yidC_nterm"/>
    <property type="match status" value="1"/>
</dbReference>
<evidence type="ECO:0000256" key="6">
    <source>
        <dbReference type="ARBA" id="ARBA00022692"/>
    </source>
</evidence>
<dbReference type="AlphaFoldDB" id="A0A8J8FEB6"/>
<organism evidence="16 17">
    <name type="scientific">Limnovirga soli</name>
    <dbReference type="NCBI Taxonomy" id="2656915"/>
    <lineage>
        <taxon>Bacteria</taxon>
        <taxon>Pseudomonadati</taxon>
        <taxon>Bacteroidota</taxon>
        <taxon>Chitinophagia</taxon>
        <taxon>Chitinophagales</taxon>
        <taxon>Chitinophagaceae</taxon>
        <taxon>Limnovirga</taxon>
    </lineage>
</organism>
<keyword evidence="4 13" id="KW-0813">Transport</keyword>
<dbReference type="EMBL" id="WHPF01000009">
    <property type="protein sequence ID" value="NNV56490.1"/>
    <property type="molecule type" value="Genomic_DNA"/>
</dbReference>
<evidence type="ECO:0000256" key="4">
    <source>
        <dbReference type="ARBA" id="ARBA00022448"/>
    </source>
</evidence>
<feature type="transmembrane region" description="Helical" evidence="13">
    <location>
        <begin position="497"/>
        <end position="517"/>
    </location>
</feature>
<evidence type="ECO:0000313" key="17">
    <source>
        <dbReference type="Proteomes" id="UP000598971"/>
    </source>
</evidence>
<proteinExistence type="inferred from homology"/>
<dbReference type="HAMAP" id="MF_01810">
    <property type="entry name" value="YidC_type1"/>
    <property type="match status" value="1"/>
</dbReference>
<dbReference type="Pfam" id="PF02096">
    <property type="entry name" value="60KD_IMP"/>
    <property type="match status" value="1"/>
</dbReference>
<keyword evidence="6 13" id="KW-0812">Transmembrane</keyword>
<evidence type="ECO:0000256" key="7">
    <source>
        <dbReference type="ARBA" id="ARBA00022927"/>
    </source>
</evidence>
<feature type="transmembrane region" description="Helical" evidence="13">
    <location>
        <begin position="529"/>
        <end position="545"/>
    </location>
</feature>
<feature type="transmembrane region" description="Helical" evidence="13">
    <location>
        <begin position="362"/>
        <end position="384"/>
    </location>
</feature>
<name>A0A8J8FEB6_9BACT</name>
<evidence type="ECO:0000256" key="3">
    <source>
        <dbReference type="ARBA" id="ARBA00015325"/>
    </source>
</evidence>
<evidence type="ECO:0000256" key="1">
    <source>
        <dbReference type="ARBA" id="ARBA00004429"/>
    </source>
</evidence>
<comment type="subcellular location">
    <subcellularLocation>
        <location evidence="1">Cell inner membrane</location>
        <topology evidence="1">Multi-pass membrane protein</topology>
    </subcellularLocation>
    <subcellularLocation>
        <location evidence="13">Cell membrane</location>
        <topology evidence="13">Multi-pass membrane protein</topology>
    </subcellularLocation>
</comment>
<accession>A0A8J8FEB6</accession>
<evidence type="ECO:0000256" key="2">
    <source>
        <dbReference type="ARBA" id="ARBA00010527"/>
    </source>
</evidence>
<keyword evidence="9 13" id="KW-0472">Membrane</keyword>
<dbReference type="InterPro" id="IPR028055">
    <property type="entry name" value="YidC/Oxa/ALB_C"/>
</dbReference>
<dbReference type="CDD" id="cd20070">
    <property type="entry name" value="5TM_YidC_Alb3"/>
    <property type="match status" value="1"/>
</dbReference>
<dbReference type="CDD" id="cd19961">
    <property type="entry name" value="EcYidC-like_peri"/>
    <property type="match status" value="1"/>
</dbReference>
<protein>
    <recommendedName>
        <fullName evidence="3 13">Membrane protein insertase YidC</fullName>
    </recommendedName>
    <alternativeName>
        <fullName evidence="12 13">Foldase YidC</fullName>
    </alternativeName>
    <alternativeName>
        <fullName evidence="11 13">Membrane integrase YidC</fullName>
    </alternativeName>
    <alternativeName>
        <fullName evidence="13">Membrane protein YidC</fullName>
    </alternativeName>
</protein>
<dbReference type="InterPro" id="IPR028053">
    <property type="entry name" value="Membr_insert_YidC_N"/>
</dbReference>
<dbReference type="PANTHER" id="PTHR12428">
    <property type="entry name" value="OXA1"/>
    <property type="match status" value="1"/>
</dbReference>
<dbReference type="InterPro" id="IPR047196">
    <property type="entry name" value="YidC_ALB_C"/>
</dbReference>
<comment type="caution">
    <text evidence="16">The sequence shown here is derived from an EMBL/GenBank/DDBJ whole genome shotgun (WGS) entry which is preliminary data.</text>
</comment>
<evidence type="ECO:0000256" key="9">
    <source>
        <dbReference type="ARBA" id="ARBA00023136"/>
    </source>
</evidence>
<feature type="domain" description="Membrane insertase YidC N-terminal" evidence="15">
    <location>
        <begin position="90"/>
        <end position="350"/>
    </location>
</feature>
<dbReference type="GO" id="GO:0015031">
    <property type="term" value="P:protein transport"/>
    <property type="evidence" value="ECO:0007669"/>
    <property type="project" value="UniProtKB-KW"/>
</dbReference>
<keyword evidence="7 13" id="KW-0653">Protein transport</keyword>
<dbReference type="GO" id="GO:0051205">
    <property type="term" value="P:protein insertion into membrane"/>
    <property type="evidence" value="ECO:0007669"/>
    <property type="project" value="TreeGrafter"/>
</dbReference>
<comment type="subunit">
    <text evidence="13">Interacts with the Sec translocase complex via SecD. Specifically interacts with transmembrane segments of nascent integral membrane proteins during membrane integration.</text>
</comment>
<dbReference type="InterPro" id="IPR019998">
    <property type="entry name" value="Membr_insert_YidC"/>
</dbReference>
<evidence type="ECO:0000256" key="13">
    <source>
        <dbReference type="HAMAP-Rule" id="MF_01810"/>
    </source>
</evidence>
<dbReference type="PRINTS" id="PR00701">
    <property type="entry name" value="60KDINNERMP"/>
</dbReference>
<feature type="transmembrane region" description="Helical" evidence="13">
    <location>
        <begin position="438"/>
        <end position="459"/>
    </location>
</feature>
<dbReference type="RefSeq" id="WP_171608432.1">
    <property type="nucleotide sequence ID" value="NZ_WHPF01000009.1"/>
</dbReference>
<keyword evidence="8 13" id="KW-1133">Transmembrane helix</keyword>
<dbReference type="Proteomes" id="UP000598971">
    <property type="component" value="Unassembled WGS sequence"/>
</dbReference>
<dbReference type="InterPro" id="IPR038221">
    <property type="entry name" value="YidC_periplasmic_sf"/>
</dbReference>
<sequence>MNMDRTTVIGMVLLAILFFMFFWYTNKQQQGIAEYQKHIADSTKKANDAKIKPADKIAAFKDSLQRDTAAKISAAGNFTDAAIGTETLTVIETDLIKATFSNKGGSLKSVQLKQYKGPDSLPVLLSGGDNDKLGYTINTAPNQSAETSTLFFGNAVVTKNGDSAQTISYTINGQDGQSITHQYTIRNANYMIDWNILLNGADKLLTSNAMNLHWDVQMHLQQVSHAYEVQQSRFVYYESQDGFDYSSAASGTSVALEQPTNWFGFKQQFFNTSILSKDKFVSGNAQMTLLPDTLPQLFNATATMKVQLPASATANVPLQLYYGPNEYETLLAYNNGMENVVDLGSGIFSFVKYINRWAVMPVFNFFASFINSFGWVIALLTLLIRGVTSPLTYKSYLSGAKMRVLKPELDALKLKFGSDQQGFAMEQMKLFREAGVNPLGGCMPALLQIPIFFALYSFFSSNIGIRGQSFLWVKDLSSYDVLVHLPFTVPFNFGDHISLFTLTAVATSFLISIYNMSMTPTQDNPAMKYMPYIFPFILLFVFNRLPSALTWYYTVSNIITLGIQFTIQTYIIDHDKILAQIEAKRKAPKKVSKFQERYGQMMESQKKLQDLKEKTKGKK</sequence>
<gene>
    <name evidence="13 16" type="primary">yidC</name>
    <name evidence="16" type="ORF">GD597_13545</name>
</gene>
<dbReference type="NCBIfam" id="NF002356">
    <property type="entry name" value="PRK01318.2-3"/>
    <property type="match status" value="1"/>
</dbReference>